<feature type="binding site" evidence="8">
    <location>
        <position position="142"/>
    </location>
    <ligand>
        <name>Zn(2+)</name>
        <dbReference type="ChEBI" id="CHEBI:29105"/>
        <label>1</label>
        <note>catalytic</note>
    </ligand>
</feature>
<feature type="binding site" evidence="8">
    <location>
        <position position="270"/>
    </location>
    <ligand>
        <name>Zn(2+)</name>
        <dbReference type="ChEBI" id="CHEBI:29105"/>
        <label>2</label>
        <note>catalytic</note>
    </ligand>
</feature>
<dbReference type="PANTHER" id="PTHR46018:SF2">
    <property type="entry name" value="ZINC PHOSPHODIESTERASE ELAC PROTEIN 1"/>
    <property type="match status" value="1"/>
</dbReference>
<dbReference type="Proteomes" id="UP000293162">
    <property type="component" value="Unassembled WGS sequence"/>
</dbReference>
<comment type="function">
    <text evidence="8">Zinc phosphodiesterase, which displays some tRNA 3'-processing endonuclease activity. Probably involved in tRNA maturation, by removing a 3'-trailer from precursor tRNA.</text>
</comment>
<evidence type="ECO:0000256" key="2">
    <source>
        <dbReference type="ARBA" id="ARBA00022694"/>
    </source>
</evidence>
<feature type="binding site" evidence="8">
    <location>
        <position position="212"/>
    </location>
    <ligand>
        <name>Zn(2+)</name>
        <dbReference type="ChEBI" id="CHEBI:29105"/>
        <label>2</label>
        <note>catalytic</note>
    </ligand>
</feature>
<dbReference type="GO" id="GO:0042781">
    <property type="term" value="F:3'-tRNA processing endoribonuclease activity"/>
    <property type="evidence" value="ECO:0007669"/>
    <property type="project" value="UniProtKB-UniRule"/>
</dbReference>
<dbReference type="GO" id="GO:0008270">
    <property type="term" value="F:zinc ion binding"/>
    <property type="evidence" value="ECO:0007669"/>
    <property type="project" value="UniProtKB-UniRule"/>
</dbReference>
<keyword evidence="3 8" id="KW-0540">Nuclease</keyword>
<keyword evidence="10" id="KW-1185">Reference proteome</keyword>
<feature type="binding site" evidence="8">
    <location>
        <position position="212"/>
    </location>
    <ligand>
        <name>Zn(2+)</name>
        <dbReference type="ChEBI" id="CHEBI:29105"/>
        <label>1</label>
        <note>catalytic</note>
    </ligand>
</feature>
<name>A0A4Q5M1N7_9BACT</name>
<dbReference type="EMBL" id="SEWF01000009">
    <property type="protein sequence ID" value="RYU96151.1"/>
    <property type="molecule type" value="Genomic_DNA"/>
</dbReference>
<evidence type="ECO:0000256" key="4">
    <source>
        <dbReference type="ARBA" id="ARBA00022723"/>
    </source>
</evidence>
<evidence type="ECO:0000256" key="3">
    <source>
        <dbReference type="ARBA" id="ARBA00022722"/>
    </source>
</evidence>
<evidence type="ECO:0000313" key="9">
    <source>
        <dbReference type="EMBL" id="RYU96151.1"/>
    </source>
</evidence>
<proteinExistence type="inferred from homology"/>
<dbReference type="Pfam" id="PF23023">
    <property type="entry name" value="Anti-Pycsar_Apyc1"/>
    <property type="match status" value="1"/>
</dbReference>
<dbReference type="PANTHER" id="PTHR46018">
    <property type="entry name" value="ZINC PHOSPHODIESTERASE ELAC PROTEIN 1"/>
    <property type="match status" value="1"/>
</dbReference>
<evidence type="ECO:0000256" key="8">
    <source>
        <dbReference type="HAMAP-Rule" id="MF_01818"/>
    </source>
</evidence>
<dbReference type="HAMAP" id="MF_01818">
    <property type="entry name" value="RNase_Z_BN"/>
    <property type="match status" value="1"/>
</dbReference>
<dbReference type="CDD" id="cd07717">
    <property type="entry name" value="RNaseZ_ZiPD-like_MBL-fold"/>
    <property type="match status" value="1"/>
</dbReference>
<keyword evidence="6 8" id="KW-0378">Hydrolase</keyword>
<feature type="active site" description="Proton acceptor" evidence="8">
    <location>
        <position position="66"/>
    </location>
</feature>
<dbReference type="Gene3D" id="3.60.15.10">
    <property type="entry name" value="Ribonuclease Z/Hydroxyacylglutathione hydrolase-like"/>
    <property type="match status" value="1"/>
</dbReference>
<dbReference type="OrthoDB" id="9800940at2"/>
<evidence type="ECO:0000313" key="10">
    <source>
        <dbReference type="Proteomes" id="UP000293162"/>
    </source>
</evidence>
<feature type="binding site" evidence="8">
    <location>
        <position position="64"/>
    </location>
    <ligand>
        <name>Zn(2+)</name>
        <dbReference type="ChEBI" id="CHEBI:29105"/>
        <label>1</label>
        <note>catalytic</note>
    </ligand>
</feature>
<feature type="binding site" evidence="8">
    <location>
        <position position="62"/>
    </location>
    <ligand>
        <name>Zn(2+)</name>
        <dbReference type="ChEBI" id="CHEBI:29105"/>
        <label>1</label>
        <note>catalytic</note>
    </ligand>
</feature>
<dbReference type="InterPro" id="IPR036866">
    <property type="entry name" value="RibonucZ/Hydroxyglut_hydro"/>
</dbReference>
<evidence type="ECO:0000256" key="6">
    <source>
        <dbReference type="ARBA" id="ARBA00022801"/>
    </source>
</evidence>
<organism evidence="9 10">
    <name type="scientific">Emticicia agri</name>
    <dbReference type="NCBI Taxonomy" id="2492393"/>
    <lineage>
        <taxon>Bacteria</taxon>
        <taxon>Pseudomonadati</taxon>
        <taxon>Bacteroidota</taxon>
        <taxon>Cytophagia</taxon>
        <taxon>Cytophagales</taxon>
        <taxon>Leadbetterellaceae</taxon>
        <taxon>Emticicia</taxon>
    </lineage>
</organism>
<keyword evidence="7 8" id="KW-0862">Zinc</keyword>
<keyword evidence="4 8" id="KW-0479">Metal-binding</keyword>
<sequence length="303" mass="34517">MNFELLVLGTGSATPVLEHNPSAYLLTIENEHFLIDCGEGTQFRLLEHKVRTYRIRHIFISHLHGDHYFGLIGLLSSWNLNQRKDDLTIYAPKELAEILTIQFKYSHTFLHFKINFVETDTTAANVILDNSLLSVETIPLIHRINCCGFLFKTKESKRKLLADKLPENFPIPYIKQLKEGFDVEDALTGKVYKNEDYTAEGAPPKSFAYCSDTAYNEAIIPQLQQVNTIFHEATFLETELKRAIQTNHSTAQQAATIALKANARQLIIGHYSSRYKTLENHLSEAKAVFENTQLAQEGLTFKL</sequence>
<comment type="subunit">
    <text evidence="1 8">Homodimer.</text>
</comment>
<comment type="cofactor">
    <cofactor evidence="8">
        <name>Zn(2+)</name>
        <dbReference type="ChEBI" id="CHEBI:29105"/>
    </cofactor>
    <text evidence="8">Binds 2 Zn(2+) ions.</text>
</comment>
<accession>A0A4Q5M1N7</accession>
<evidence type="ECO:0000256" key="1">
    <source>
        <dbReference type="ARBA" id="ARBA00011738"/>
    </source>
</evidence>
<dbReference type="InterPro" id="IPR013471">
    <property type="entry name" value="RNase_Z/BN"/>
</dbReference>
<evidence type="ECO:0000256" key="5">
    <source>
        <dbReference type="ARBA" id="ARBA00022759"/>
    </source>
</evidence>
<keyword evidence="5 8" id="KW-0255">Endonuclease</keyword>
<evidence type="ECO:0000256" key="7">
    <source>
        <dbReference type="ARBA" id="ARBA00022833"/>
    </source>
</evidence>
<dbReference type="EC" id="3.1.26.11" evidence="8"/>
<protein>
    <recommendedName>
        <fullName evidence="8">Ribonuclease Z</fullName>
        <shortName evidence="8">RNase Z</shortName>
        <ecNumber evidence="8">3.1.26.11</ecNumber>
    </recommendedName>
    <alternativeName>
        <fullName evidence="8">tRNA 3 endonuclease</fullName>
    </alternativeName>
    <alternativeName>
        <fullName evidence="8">tRNase Z</fullName>
    </alternativeName>
</protein>
<dbReference type="SUPFAM" id="SSF56281">
    <property type="entry name" value="Metallo-hydrolase/oxidoreductase"/>
    <property type="match status" value="1"/>
</dbReference>
<feature type="binding site" evidence="8">
    <location>
        <position position="67"/>
    </location>
    <ligand>
        <name>Zn(2+)</name>
        <dbReference type="ChEBI" id="CHEBI:29105"/>
        <label>2</label>
        <note>catalytic</note>
    </ligand>
</feature>
<dbReference type="AlphaFoldDB" id="A0A4Q5M1N7"/>
<reference evidence="9 10" key="1">
    <citation type="submission" date="2019-02" db="EMBL/GenBank/DDBJ databases">
        <title>Bacterial novel species Emticicia sp. 17J42-9 isolated from soil.</title>
        <authorList>
            <person name="Jung H.-Y."/>
        </authorList>
    </citation>
    <scope>NUCLEOTIDE SEQUENCE [LARGE SCALE GENOMIC DNA]</scope>
    <source>
        <strain evidence="9 10">17J42-9</strain>
    </source>
</reference>
<comment type="caution">
    <text evidence="9">The sequence shown here is derived from an EMBL/GenBank/DDBJ whole genome shotgun (WGS) entry which is preliminary data.</text>
</comment>
<gene>
    <name evidence="8" type="primary">rnz</name>
    <name evidence="9" type="ORF">EWM59_08040</name>
</gene>
<dbReference type="RefSeq" id="WP_130020442.1">
    <property type="nucleotide sequence ID" value="NZ_SEWF01000009.1"/>
</dbReference>
<comment type="similarity">
    <text evidence="8">Belongs to the RNase Z family.</text>
</comment>
<comment type="catalytic activity">
    <reaction evidence="8">
        <text>Endonucleolytic cleavage of RNA, removing extra 3' nucleotides from tRNA precursor, generating 3' termini of tRNAs. A 3'-hydroxy group is left at the tRNA terminus and a 5'-phosphoryl group is left at the trailer molecule.</text>
        <dbReference type="EC" id="3.1.26.11"/>
    </reaction>
</comment>
<dbReference type="NCBIfam" id="NF000801">
    <property type="entry name" value="PRK00055.1-3"/>
    <property type="match status" value="1"/>
</dbReference>
<dbReference type="NCBIfam" id="TIGR02651">
    <property type="entry name" value="RNase_Z"/>
    <property type="match status" value="1"/>
</dbReference>
<keyword evidence="2 8" id="KW-0819">tRNA processing</keyword>
<feature type="binding site" evidence="8">
    <location>
        <position position="66"/>
    </location>
    <ligand>
        <name>Zn(2+)</name>
        <dbReference type="ChEBI" id="CHEBI:29105"/>
        <label>2</label>
        <note>catalytic</note>
    </ligand>
</feature>